<protein>
    <submittedName>
        <fullName evidence="2">Pilin/secretion family protein with methylation motif</fullName>
    </submittedName>
</protein>
<accession>A0A4R2U592</accession>
<comment type="caution">
    <text evidence="2">The sequence shown here is derived from an EMBL/GenBank/DDBJ whole genome shotgun (WGS) entry which is preliminary data.</text>
</comment>
<dbReference type="EMBL" id="SLYC01000012">
    <property type="protein sequence ID" value="TCQ02873.1"/>
    <property type="molecule type" value="Genomic_DNA"/>
</dbReference>
<keyword evidence="1" id="KW-0472">Membrane</keyword>
<keyword evidence="3" id="KW-1185">Reference proteome</keyword>
<dbReference type="InterPro" id="IPR012902">
    <property type="entry name" value="N_methyl_site"/>
</dbReference>
<evidence type="ECO:0000313" key="3">
    <source>
        <dbReference type="Proteomes" id="UP000295504"/>
    </source>
</evidence>
<dbReference type="RefSeq" id="WP_132848177.1">
    <property type="nucleotide sequence ID" value="NZ_CP058648.1"/>
</dbReference>
<feature type="transmembrane region" description="Helical" evidence="1">
    <location>
        <begin position="6"/>
        <end position="29"/>
    </location>
</feature>
<evidence type="ECO:0000256" key="1">
    <source>
        <dbReference type="SAM" id="Phobius"/>
    </source>
</evidence>
<reference evidence="2 3" key="1">
    <citation type="submission" date="2019-03" db="EMBL/GenBank/DDBJ databases">
        <title>Genomic Encyclopedia of Type Strains, Phase IV (KMG-IV): sequencing the most valuable type-strain genomes for metagenomic binning, comparative biology and taxonomic classification.</title>
        <authorList>
            <person name="Goeker M."/>
        </authorList>
    </citation>
    <scope>NUCLEOTIDE SEQUENCE [LARGE SCALE GENOMIC DNA]</scope>
    <source>
        <strain evidence="2 3">DSM 100013</strain>
    </source>
</reference>
<dbReference type="Proteomes" id="UP000295504">
    <property type="component" value="Unassembled WGS sequence"/>
</dbReference>
<dbReference type="AlphaFoldDB" id="A0A4R2U592"/>
<organism evidence="2 3">
    <name type="scientific">Serpentinicella alkaliphila</name>
    <dbReference type="NCBI Taxonomy" id="1734049"/>
    <lineage>
        <taxon>Bacteria</taxon>
        <taxon>Bacillati</taxon>
        <taxon>Bacillota</taxon>
        <taxon>Clostridia</taxon>
        <taxon>Peptostreptococcales</taxon>
        <taxon>Natronincolaceae</taxon>
        <taxon>Serpentinicella</taxon>
    </lineage>
</organism>
<proteinExistence type="predicted"/>
<evidence type="ECO:0000313" key="2">
    <source>
        <dbReference type="EMBL" id="TCQ02873.1"/>
    </source>
</evidence>
<name>A0A4R2U592_9FIRM</name>
<sequence length="141" mass="16183">MDSKGFTLISVIISLVIVSMLFTGSFQIFDASLKIMKNNNIQYEVARANQSVLEEFKAYVVAEINFEDFSLNPYSVDYISEIIIEPIEDESSLYMGLSSVRGFVGSMYMYRIFFINQILDNSFYYEELPITAEDLLINTNL</sequence>
<gene>
    <name evidence="2" type="ORF">EDD79_10122</name>
</gene>
<keyword evidence="1" id="KW-1133">Transmembrane helix</keyword>
<keyword evidence="1" id="KW-0812">Transmembrane</keyword>
<dbReference type="Pfam" id="PF07963">
    <property type="entry name" value="N_methyl"/>
    <property type="match status" value="1"/>
</dbReference>